<keyword evidence="4" id="KW-0411">Iron-sulfur</keyword>
<dbReference type="InterPro" id="IPR052539">
    <property type="entry name" value="MGD_biosynthesis_adapter"/>
</dbReference>
<dbReference type="AlphaFoldDB" id="A0A7J3MYK6"/>
<dbReference type="InterPro" id="IPR007202">
    <property type="entry name" value="4Fe-4S_dom"/>
</dbReference>
<name>A0A7J3MYK6_9CREN</name>
<evidence type="ECO:0000256" key="1">
    <source>
        <dbReference type="ARBA" id="ARBA00022485"/>
    </source>
</evidence>
<proteinExistence type="predicted"/>
<dbReference type="Gene3D" id="3.40.50.300">
    <property type="entry name" value="P-loop containing nucleotide triphosphate hydrolases"/>
    <property type="match status" value="1"/>
</dbReference>
<dbReference type="Gene3D" id="1.10.15.40">
    <property type="entry name" value="Electron transport complex subunit B, putative Fe-S cluster"/>
    <property type="match status" value="1"/>
</dbReference>
<dbReference type="GO" id="GO:0046872">
    <property type="term" value="F:metal ion binding"/>
    <property type="evidence" value="ECO:0007669"/>
    <property type="project" value="UniProtKB-KW"/>
</dbReference>
<dbReference type="GO" id="GO:0051539">
    <property type="term" value="F:4 iron, 4 sulfur cluster binding"/>
    <property type="evidence" value="ECO:0007669"/>
    <property type="project" value="UniProtKB-KW"/>
</dbReference>
<evidence type="ECO:0000259" key="5">
    <source>
        <dbReference type="PROSITE" id="PS51656"/>
    </source>
</evidence>
<feature type="domain" description="4Fe-4S" evidence="5">
    <location>
        <begin position="154"/>
        <end position="230"/>
    </location>
</feature>
<dbReference type="EMBL" id="DTDH01000133">
    <property type="protein sequence ID" value="HGT98642.1"/>
    <property type="molecule type" value="Genomic_DNA"/>
</dbReference>
<dbReference type="PANTHER" id="PTHR40072">
    <property type="entry name" value="MOLYBDOPTERIN-GUANINE DINUCLEOTIDE BIOSYNTHESIS ADAPTER PROTEIN-RELATED"/>
    <property type="match status" value="1"/>
</dbReference>
<gene>
    <name evidence="7" type="primary">mobB</name>
    <name evidence="6" type="ORF">ENT99_02890</name>
    <name evidence="7" type="ORF">ENU64_04350</name>
</gene>
<evidence type="ECO:0000256" key="4">
    <source>
        <dbReference type="ARBA" id="ARBA00023014"/>
    </source>
</evidence>
<accession>A0A7J3MYK6</accession>
<dbReference type="InterPro" id="IPR027417">
    <property type="entry name" value="P-loop_NTPase"/>
</dbReference>
<dbReference type="GO" id="GO:0006777">
    <property type="term" value="P:Mo-molybdopterin cofactor biosynthetic process"/>
    <property type="evidence" value="ECO:0007669"/>
    <property type="project" value="InterPro"/>
</dbReference>
<reference evidence="7" key="1">
    <citation type="journal article" date="2020" name="mSystems">
        <title>Genome- and Community-Level Interaction Insights into Carbon Utilization and Element Cycling Functions of Hydrothermarchaeota in Hydrothermal Sediment.</title>
        <authorList>
            <person name="Zhou Z."/>
            <person name="Liu Y."/>
            <person name="Xu W."/>
            <person name="Pan J."/>
            <person name="Luo Z.H."/>
            <person name="Li M."/>
        </authorList>
    </citation>
    <scope>NUCLEOTIDE SEQUENCE [LARGE SCALE GENOMIC DNA]</scope>
    <source>
        <strain evidence="6">SpSt-629</strain>
        <strain evidence="7">SpSt-688</strain>
    </source>
</reference>
<dbReference type="PANTHER" id="PTHR40072:SF1">
    <property type="entry name" value="MOLYBDOPTERIN-GUANINE DINUCLEOTIDE BIOSYNTHESIS ADAPTER PROTEIN"/>
    <property type="match status" value="1"/>
</dbReference>
<keyword evidence="2" id="KW-0479">Metal-binding</keyword>
<dbReference type="SUPFAM" id="SSF52540">
    <property type="entry name" value="P-loop containing nucleoside triphosphate hydrolases"/>
    <property type="match status" value="1"/>
</dbReference>
<keyword evidence="3" id="KW-0408">Iron</keyword>
<dbReference type="EMBL" id="DTAU01000049">
    <property type="protein sequence ID" value="HFQ78634.1"/>
    <property type="molecule type" value="Genomic_DNA"/>
</dbReference>
<organism evidence="7">
    <name type="scientific">Ignisphaera aggregans</name>
    <dbReference type="NCBI Taxonomy" id="334771"/>
    <lineage>
        <taxon>Archaea</taxon>
        <taxon>Thermoproteota</taxon>
        <taxon>Thermoprotei</taxon>
        <taxon>Desulfurococcales</taxon>
        <taxon>Desulfurococcaceae</taxon>
        <taxon>Ignisphaera</taxon>
    </lineage>
</organism>
<evidence type="ECO:0000313" key="6">
    <source>
        <dbReference type="EMBL" id="HFQ78634.1"/>
    </source>
</evidence>
<evidence type="ECO:0000256" key="2">
    <source>
        <dbReference type="ARBA" id="ARBA00022723"/>
    </source>
</evidence>
<dbReference type="Pfam" id="PF03205">
    <property type="entry name" value="MobB"/>
    <property type="match status" value="1"/>
</dbReference>
<sequence>MRPYIVRFVSLYSGVGKTFIASQVVAKLKNRGYRVGVIKHCTHGIEIEDKDTHKYLHSGADTVVASSASLGIIYQRIWIDSLIDNIKYIKTPIIMVEGFKNVDIGDSIVIVEKKEDIYEVLDIKNIISYVVREYKNHNKKYSGTPLFTFDDIDELTNIIENRAIDYIYQQLPKTDCGTCGYDNCWIFAKSYAKGETQWCPRDSEVSLVIDGMKIPLNPYVKKVLKSIVLAFIDTLKDVPKDKKKISIEINT</sequence>
<protein>
    <submittedName>
        <fullName evidence="7">Molybdopterin-guanine dinucleotide biosynthesis protein B</fullName>
    </submittedName>
</protein>
<dbReference type="GO" id="GO:0005525">
    <property type="term" value="F:GTP binding"/>
    <property type="evidence" value="ECO:0007669"/>
    <property type="project" value="InterPro"/>
</dbReference>
<dbReference type="NCBIfam" id="TIGR00176">
    <property type="entry name" value="mobB"/>
    <property type="match status" value="1"/>
</dbReference>
<comment type="caution">
    <text evidence="7">The sequence shown here is derived from an EMBL/GenBank/DDBJ whole genome shotgun (WGS) entry which is preliminary data.</text>
</comment>
<dbReference type="InterPro" id="IPR004435">
    <property type="entry name" value="MobB_dom"/>
</dbReference>
<dbReference type="PROSITE" id="PS51656">
    <property type="entry name" value="4FE4S"/>
    <property type="match status" value="1"/>
</dbReference>
<keyword evidence="1" id="KW-0004">4Fe-4S</keyword>
<evidence type="ECO:0000313" key="7">
    <source>
        <dbReference type="EMBL" id="HGT98642.1"/>
    </source>
</evidence>
<dbReference type="Pfam" id="PF04060">
    <property type="entry name" value="FeS"/>
    <property type="match status" value="1"/>
</dbReference>
<evidence type="ECO:0000256" key="3">
    <source>
        <dbReference type="ARBA" id="ARBA00023004"/>
    </source>
</evidence>